<keyword evidence="2" id="KW-1185">Reference proteome</keyword>
<name>A0AA40BAL1_9PEZI</name>
<comment type="caution">
    <text evidence="1">The sequence shown here is derived from an EMBL/GenBank/DDBJ whole genome shotgun (WGS) entry which is preliminary data.</text>
</comment>
<accession>A0AA40BAL1</accession>
<dbReference type="EMBL" id="JAUKUA010000001">
    <property type="protein sequence ID" value="KAK0730478.1"/>
    <property type="molecule type" value="Genomic_DNA"/>
</dbReference>
<reference evidence="1" key="1">
    <citation type="submission" date="2023-06" db="EMBL/GenBank/DDBJ databases">
        <title>Genome-scale phylogeny and comparative genomics of the fungal order Sordariales.</title>
        <authorList>
            <consortium name="Lawrence Berkeley National Laboratory"/>
            <person name="Hensen N."/>
            <person name="Bonometti L."/>
            <person name="Westerberg I."/>
            <person name="Brannstrom I.O."/>
            <person name="Guillou S."/>
            <person name="Cros-Aarteil S."/>
            <person name="Calhoun S."/>
            <person name="Haridas S."/>
            <person name="Kuo A."/>
            <person name="Mondo S."/>
            <person name="Pangilinan J."/>
            <person name="Riley R."/>
            <person name="Labutti K."/>
            <person name="Andreopoulos B."/>
            <person name="Lipzen A."/>
            <person name="Chen C."/>
            <person name="Yanf M."/>
            <person name="Daum C."/>
            <person name="Ng V."/>
            <person name="Clum A."/>
            <person name="Steindorff A."/>
            <person name="Ohm R."/>
            <person name="Martin F."/>
            <person name="Silar P."/>
            <person name="Natvig D."/>
            <person name="Lalanne C."/>
            <person name="Gautier V."/>
            <person name="Ament-Velasquez S.L."/>
            <person name="Kruys A."/>
            <person name="Hutchinson M.I."/>
            <person name="Powell A.J."/>
            <person name="Barry K."/>
            <person name="Miller A.N."/>
            <person name="Grigoriev I.V."/>
            <person name="Debuchy R."/>
            <person name="Gladieux P."/>
            <person name="Thoren M.H."/>
            <person name="Johannesson H."/>
        </authorList>
    </citation>
    <scope>NUCLEOTIDE SEQUENCE</scope>
    <source>
        <strain evidence="1">SMH4607-1</strain>
    </source>
</reference>
<dbReference type="Proteomes" id="UP001172102">
    <property type="component" value="Unassembled WGS sequence"/>
</dbReference>
<evidence type="ECO:0000313" key="2">
    <source>
        <dbReference type="Proteomes" id="UP001172102"/>
    </source>
</evidence>
<protein>
    <submittedName>
        <fullName evidence="1">Uncharacterized protein</fullName>
    </submittedName>
</protein>
<evidence type="ECO:0000313" key="1">
    <source>
        <dbReference type="EMBL" id="KAK0730478.1"/>
    </source>
</evidence>
<gene>
    <name evidence="1" type="ORF">B0H67DRAFT_561826</name>
</gene>
<sequence>MLRLACLGRLITLLVLVVFLNLSRRGRARVSAGLASSLRSHPPFSRHRHGCLHCPFRRTLTRPRRKETCMQKGERRGLCNALW</sequence>
<proteinExistence type="predicted"/>
<organism evidence="1 2">
    <name type="scientific">Lasiosphaeris hirsuta</name>
    <dbReference type="NCBI Taxonomy" id="260670"/>
    <lineage>
        <taxon>Eukaryota</taxon>
        <taxon>Fungi</taxon>
        <taxon>Dikarya</taxon>
        <taxon>Ascomycota</taxon>
        <taxon>Pezizomycotina</taxon>
        <taxon>Sordariomycetes</taxon>
        <taxon>Sordariomycetidae</taxon>
        <taxon>Sordariales</taxon>
        <taxon>Lasiosphaeriaceae</taxon>
        <taxon>Lasiosphaeris</taxon>
    </lineage>
</organism>
<dbReference type="AlphaFoldDB" id="A0AA40BAL1"/>